<dbReference type="Pfam" id="PF00107">
    <property type="entry name" value="ADH_zinc_N"/>
    <property type="match status" value="1"/>
</dbReference>
<accession>A0A382RLM8</accession>
<evidence type="ECO:0000313" key="7">
    <source>
        <dbReference type="EMBL" id="SVC98310.1"/>
    </source>
</evidence>
<dbReference type="InterPro" id="IPR011032">
    <property type="entry name" value="GroES-like_sf"/>
</dbReference>
<evidence type="ECO:0000256" key="5">
    <source>
        <dbReference type="ARBA" id="ARBA00023027"/>
    </source>
</evidence>
<dbReference type="InterPro" id="IPR013149">
    <property type="entry name" value="ADH-like_C"/>
</dbReference>
<dbReference type="SUPFAM" id="SSF50129">
    <property type="entry name" value="GroES-like"/>
    <property type="match status" value="1"/>
</dbReference>
<dbReference type="Gene3D" id="3.40.50.720">
    <property type="entry name" value="NAD(P)-binding Rossmann-like Domain"/>
    <property type="match status" value="1"/>
</dbReference>
<sequence length="279" mass="30374">SVEDRITWSIADSCGQCVFCTDYKLPEKCTSVFKYGHALLADGSGLNGCYATHILLRPGTGIVKVPDTIPDSVAATANCALATIINAISRIPDSAKAVVIQGAGTLGLYACAVLHNRGLRELFCIDTNKERLALVSSFGGVPIDARTSQYKQDRLKILDAAPVGVDAVLEVAGVAELVSEGIQLLRTGGHYGFIGMVHPHSHLDLTGEQIIRKCLTIQGTHNYSRCHLEECIRFLEKTIRSYPYERLVSPPFPLIDLEDAIHEAESQKYCRVSVKPHID</sequence>
<name>A0A382RLM8_9ZZZZ</name>
<evidence type="ECO:0000256" key="4">
    <source>
        <dbReference type="ARBA" id="ARBA00023002"/>
    </source>
</evidence>
<comment type="cofactor">
    <cofactor evidence="1">
        <name>Zn(2+)</name>
        <dbReference type="ChEBI" id="CHEBI:29105"/>
    </cofactor>
</comment>
<dbReference type="GO" id="GO:0046872">
    <property type="term" value="F:metal ion binding"/>
    <property type="evidence" value="ECO:0007669"/>
    <property type="project" value="UniProtKB-KW"/>
</dbReference>
<dbReference type="EMBL" id="UINC01122478">
    <property type="protein sequence ID" value="SVC98310.1"/>
    <property type="molecule type" value="Genomic_DNA"/>
</dbReference>
<keyword evidence="2" id="KW-0479">Metal-binding</keyword>
<feature type="domain" description="Alcohol dehydrogenase-like C-terminal" evidence="6">
    <location>
        <begin position="106"/>
        <end position="236"/>
    </location>
</feature>
<keyword evidence="4" id="KW-0560">Oxidoreductase</keyword>
<reference evidence="7" key="1">
    <citation type="submission" date="2018-05" db="EMBL/GenBank/DDBJ databases">
        <authorList>
            <person name="Lanie J.A."/>
            <person name="Ng W.-L."/>
            <person name="Kazmierczak K.M."/>
            <person name="Andrzejewski T.M."/>
            <person name="Davidsen T.M."/>
            <person name="Wayne K.J."/>
            <person name="Tettelin H."/>
            <person name="Glass J.I."/>
            <person name="Rusch D."/>
            <person name="Podicherti R."/>
            <person name="Tsui H.-C.T."/>
            <person name="Winkler M.E."/>
        </authorList>
    </citation>
    <scope>NUCLEOTIDE SEQUENCE</scope>
</reference>
<dbReference type="GO" id="GO:0004022">
    <property type="term" value="F:alcohol dehydrogenase (NAD+) activity"/>
    <property type="evidence" value="ECO:0007669"/>
    <property type="project" value="TreeGrafter"/>
</dbReference>
<dbReference type="PANTHER" id="PTHR42940:SF3">
    <property type="entry name" value="ALCOHOL DEHYDROGENASE 1-RELATED"/>
    <property type="match status" value="1"/>
</dbReference>
<evidence type="ECO:0000256" key="1">
    <source>
        <dbReference type="ARBA" id="ARBA00001947"/>
    </source>
</evidence>
<dbReference type="PANTHER" id="PTHR42940">
    <property type="entry name" value="ALCOHOL DEHYDROGENASE 1-RELATED"/>
    <property type="match status" value="1"/>
</dbReference>
<evidence type="ECO:0000256" key="2">
    <source>
        <dbReference type="ARBA" id="ARBA00022723"/>
    </source>
</evidence>
<evidence type="ECO:0000259" key="6">
    <source>
        <dbReference type="Pfam" id="PF00107"/>
    </source>
</evidence>
<protein>
    <recommendedName>
        <fullName evidence="6">Alcohol dehydrogenase-like C-terminal domain-containing protein</fullName>
    </recommendedName>
</protein>
<keyword evidence="5" id="KW-0520">NAD</keyword>
<proteinExistence type="predicted"/>
<gene>
    <name evidence="7" type="ORF">METZ01_LOCUS351164</name>
</gene>
<dbReference type="AlphaFoldDB" id="A0A382RLM8"/>
<dbReference type="InterPro" id="IPR036291">
    <property type="entry name" value="NAD(P)-bd_dom_sf"/>
</dbReference>
<organism evidence="7">
    <name type="scientific">marine metagenome</name>
    <dbReference type="NCBI Taxonomy" id="408172"/>
    <lineage>
        <taxon>unclassified sequences</taxon>
        <taxon>metagenomes</taxon>
        <taxon>ecological metagenomes</taxon>
    </lineage>
</organism>
<dbReference type="Gene3D" id="3.90.180.10">
    <property type="entry name" value="Medium-chain alcohol dehydrogenases, catalytic domain"/>
    <property type="match status" value="1"/>
</dbReference>
<evidence type="ECO:0000256" key="3">
    <source>
        <dbReference type="ARBA" id="ARBA00022833"/>
    </source>
</evidence>
<dbReference type="GO" id="GO:0005737">
    <property type="term" value="C:cytoplasm"/>
    <property type="evidence" value="ECO:0007669"/>
    <property type="project" value="TreeGrafter"/>
</dbReference>
<dbReference type="SUPFAM" id="SSF51735">
    <property type="entry name" value="NAD(P)-binding Rossmann-fold domains"/>
    <property type="match status" value="1"/>
</dbReference>
<keyword evidence="3" id="KW-0862">Zinc</keyword>
<feature type="non-terminal residue" evidence="7">
    <location>
        <position position="1"/>
    </location>
</feature>